<dbReference type="InterPro" id="IPR036513">
    <property type="entry name" value="STAS_dom_sf"/>
</dbReference>
<keyword evidence="3" id="KW-1185">Reference proteome</keyword>
<dbReference type="Pfam" id="PF13466">
    <property type="entry name" value="STAS_2"/>
    <property type="match status" value="1"/>
</dbReference>
<dbReference type="AlphaFoldDB" id="A0A1T4QSR9"/>
<dbReference type="Proteomes" id="UP000190135">
    <property type="component" value="Unassembled WGS sequence"/>
</dbReference>
<dbReference type="RefSeq" id="WP_245318975.1">
    <property type="nucleotide sequence ID" value="NZ_FUXL01000005.1"/>
</dbReference>
<name>A0A1T4QSR9_9HYPH</name>
<gene>
    <name evidence="2" type="ORF">SAMN05428963_105237</name>
</gene>
<dbReference type="EMBL" id="FUXL01000005">
    <property type="protein sequence ID" value="SKA06819.1"/>
    <property type="molecule type" value="Genomic_DNA"/>
</dbReference>
<proteinExistence type="predicted"/>
<dbReference type="InterPro" id="IPR058548">
    <property type="entry name" value="MlaB-like_STAS"/>
</dbReference>
<evidence type="ECO:0000313" key="3">
    <source>
        <dbReference type="Proteomes" id="UP000190135"/>
    </source>
</evidence>
<dbReference type="PROSITE" id="PS50801">
    <property type="entry name" value="STAS"/>
    <property type="match status" value="1"/>
</dbReference>
<reference evidence="2 3" key="1">
    <citation type="submission" date="2017-02" db="EMBL/GenBank/DDBJ databases">
        <authorList>
            <person name="Peterson S.W."/>
        </authorList>
    </citation>
    <scope>NUCLEOTIDE SEQUENCE [LARGE SCALE GENOMIC DNA]</scope>
    <source>
        <strain evidence="2 3">USBA 369</strain>
    </source>
</reference>
<evidence type="ECO:0000259" key="1">
    <source>
        <dbReference type="PROSITE" id="PS50801"/>
    </source>
</evidence>
<feature type="domain" description="STAS" evidence="1">
    <location>
        <begin position="12"/>
        <end position="113"/>
    </location>
</feature>
<accession>A0A1T4QSR9</accession>
<dbReference type="STRING" id="1365950.SAMN05428963_105237"/>
<organism evidence="2 3">
    <name type="scientific">Consotaella salsifontis</name>
    <dbReference type="NCBI Taxonomy" id="1365950"/>
    <lineage>
        <taxon>Bacteria</taxon>
        <taxon>Pseudomonadati</taxon>
        <taxon>Pseudomonadota</taxon>
        <taxon>Alphaproteobacteria</taxon>
        <taxon>Hyphomicrobiales</taxon>
        <taxon>Aurantimonadaceae</taxon>
        <taxon>Consotaella</taxon>
    </lineage>
</organism>
<dbReference type="InterPro" id="IPR002645">
    <property type="entry name" value="STAS_dom"/>
</dbReference>
<sequence length="113" mass="11889">MARKKRVETPEAAVEAVSQEESMTVELPAHLGLNAAAPLVEQLLSLRGKAIVLDASKVESVGGQRLQVLLSAVATWKADGIALSFGEPSPAFEEDLGHLGLSVATLMDKGQLQ</sequence>
<evidence type="ECO:0000313" key="2">
    <source>
        <dbReference type="EMBL" id="SKA06819.1"/>
    </source>
</evidence>
<dbReference type="SUPFAM" id="SSF52091">
    <property type="entry name" value="SpoIIaa-like"/>
    <property type="match status" value="1"/>
</dbReference>
<protein>
    <submittedName>
        <fullName evidence="2">Chemotaxis protein CheX</fullName>
    </submittedName>
</protein>